<dbReference type="AlphaFoldDB" id="A0A0S7EVA0"/>
<keyword evidence="1" id="KW-0812">Transmembrane</keyword>
<evidence type="ECO:0000256" key="1">
    <source>
        <dbReference type="SAM" id="Phobius"/>
    </source>
</evidence>
<evidence type="ECO:0000313" key="2">
    <source>
        <dbReference type="EMBL" id="JAO05626.1"/>
    </source>
</evidence>
<protein>
    <submittedName>
        <fullName evidence="2">PPUP8664</fullName>
    </submittedName>
</protein>
<proteinExistence type="predicted"/>
<organism evidence="2">
    <name type="scientific">Poeciliopsis prolifica</name>
    <name type="common">blackstripe livebearer</name>
    <dbReference type="NCBI Taxonomy" id="188132"/>
    <lineage>
        <taxon>Eukaryota</taxon>
        <taxon>Metazoa</taxon>
        <taxon>Chordata</taxon>
        <taxon>Craniata</taxon>
        <taxon>Vertebrata</taxon>
        <taxon>Euteleostomi</taxon>
        <taxon>Actinopterygii</taxon>
        <taxon>Neopterygii</taxon>
        <taxon>Teleostei</taxon>
        <taxon>Neoteleostei</taxon>
        <taxon>Acanthomorphata</taxon>
        <taxon>Ovalentaria</taxon>
        <taxon>Atherinomorphae</taxon>
        <taxon>Cyprinodontiformes</taxon>
        <taxon>Poeciliidae</taxon>
        <taxon>Poeciliinae</taxon>
        <taxon>Poeciliopsis</taxon>
    </lineage>
</organism>
<gene>
    <name evidence="2" type="primary">PPUP8664</name>
</gene>
<keyword evidence="1" id="KW-0472">Membrane</keyword>
<sequence length="139" mass="14994">MKIHKRAKLPSEISSGVNIVISFPVVEVINFSPVFRAADLITFLSGCLAFSLLGDSFFLARSAGCREFISAVGDPAGHRSVAATRAITQPLQCRRQEAGPSITSLITNALTTPPSPDEDTQENCVCLHRNNPEPVHDSF</sequence>
<feature type="transmembrane region" description="Helical" evidence="1">
    <location>
        <begin position="12"/>
        <end position="34"/>
    </location>
</feature>
<feature type="transmembrane region" description="Helical" evidence="1">
    <location>
        <begin position="40"/>
        <end position="60"/>
    </location>
</feature>
<reference evidence="2" key="1">
    <citation type="submission" date="2014-12" db="EMBL/GenBank/DDBJ databases">
        <title>Parallel Evolution in Life History Adaptation Evident in the Tissue-Specific Poeciliopsis prolifica transcriptome.</title>
        <authorList>
            <person name="Jue N.K."/>
            <person name="Foley R.J."/>
            <person name="Obergfell C."/>
            <person name="Reznick D.N."/>
            <person name="O'Neill R.J."/>
            <person name="O'Neill M.J."/>
        </authorList>
    </citation>
    <scope>NUCLEOTIDE SEQUENCE</scope>
</reference>
<accession>A0A0S7EVA0</accession>
<keyword evidence="1" id="KW-1133">Transmembrane helix</keyword>
<dbReference type="EMBL" id="GBYX01476051">
    <property type="protein sequence ID" value="JAO05626.1"/>
    <property type="molecule type" value="Transcribed_RNA"/>
</dbReference>
<name>A0A0S7EVA0_9TELE</name>